<dbReference type="Proteomes" id="UP000652761">
    <property type="component" value="Unassembled WGS sequence"/>
</dbReference>
<evidence type="ECO:0000313" key="1">
    <source>
        <dbReference type="EMBL" id="MQL89572.1"/>
    </source>
</evidence>
<dbReference type="AlphaFoldDB" id="A0A843UTL8"/>
<gene>
    <name evidence="1" type="ORF">Taro_022140</name>
</gene>
<dbReference type="EMBL" id="NMUH01001160">
    <property type="protein sequence ID" value="MQL89572.1"/>
    <property type="molecule type" value="Genomic_DNA"/>
</dbReference>
<comment type="caution">
    <text evidence="1">The sequence shown here is derived from an EMBL/GenBank/DDBJ whole genome shotgun (WGS) entry which is preliminary data.</text>
</comment>
<keyword evidence="2" id="KW-1185">Reference proteome</keyword>
<proteinExistence type="predicted"/>
<protein>
    <submittedName>
        <fullName evidence="1">Uncharacterized protein</fullName>
    </submittedName>
</protein>
<evidence type="ECO:0000313" key="2">
    <source>
        <dbReference type="Proteomes" id="UP000652761"/>
    </source>
</evidence>
<name>A0A843UTL8_COLES</name>
<organism evidence="1 2">
    <name type="scientific">Colocasia esculenta</name>
    <name type="common">Wild taro</name>
    <name type="synonym">Arum esculentum</name>
    <dbReference type="NCBI Taxonomy" id="4460"/>
    <lineage>
        <taxon>Eukaryota</taxon>
        <taxon>Viridiplantae</taxon>
        <taxon>Streptophyta</taxon>
        <taxon>Embryophyta</taxon>
        <taxon>Tracheophyta</taxon>
        <taxon>Spermatophyta</taxon>
        <taxon>Magnoliopsida</taxon>
        <taxon>Liliopsida</taxon>
        <taxon>Araceae</taxon>
        <taxon>Aroideae</taxon>
        <taxon>Colocasieae</taxon>
        <taxon>Colocasia</taxon>
    </lineage>
</organism>
<accession>A0A843UTL8</accession>
<sequence>MPDTSRDPSLELSRLTGFVPYLRTRSNLPQSPGSRRTLRELPRELHHATTFPCTIQQRHAFYDRPTTLRYLLEALETRRQQAGARENENQRYGTWRIESVGFHFRRPRVRLPVHDRDCLPVNAGHPDDMDCLPVFAGRFGDRDRLPDHASSATFPFFLTTRYMYVSID</sequence>
<reference evidence="1" key="1">
    <citation type="submission" date="2017-07" db="EMBL/GenBank/DDBJ databases">
        <title>Taro Niue Genome Assembly and Annotation.</title>
        <authorList>
            <person name="Atibalentja N."/>
            <person name="Keating K."/>
            <person name="Fields C.J."/>
        </authorList>
    </citation>
    <scope>NUCLEOTIDE SEQUENCE</scope>
    <source>
        <strain evidence="1">Niue_2</strain>
        <tissue evidence="1">Leaf</tissue>
    </source>
</reference>